<keyword evidence="1" id="KW-0812">Transmembrane</keyword>
<keyword evidence="1" id="KW-1133">Transmembrane helix</keyword>
<reference evidence="2" key="1">
    <citation type="submission" date="2023-06" db="EMBL/GenBank/DDBJ databases">
        <title>Genome-scale phylogeny and comparative genomics of the fungal order Sordariales.</title>
        <authorList>
            <consortium name="Lawrence Berkeley National Laboratory"/>
            <person name="Hensen N."/>
            <person name="Bonometti L."/>
            <person name="Westerberg I."/>
            <person name="Brannstrom I.O."/>
            <person name="Guillou S."/>
            <person name="Cros-Aarteil S."/>
            <person name="Calhoun S."/>
            <person name="Haridas S."/>
            <person name="Kuo A."/>
            <person name="Mondo S."/>
            <person name="Pangilinan J."/>
            <person name="Riley R."/>
            <person name="Labutti K."/>
            <person name="Andreopoulos B."/>
            <person name="Lipzen A."/>
            <person name="Chen C."/>
            <person name="Yanf M."/>
            <person name="Daum C."/>
            <person name="Ng V."/>
            <person name="Clum A."/>
            <person name="Steindorff A."/>
            <person name="Ohm R."/>
            <person name="Martin F."/>
            <person name="Silar P."/>
            <person name="Natvig D."/>
            <person name="Lalanne C."/>
            <person name="Gautier V."/>
            <person name="Ament-Velasquez S.L."/>
            <person name="Kruys A."/>
            <person name="Hutchinson M.I."/>
            <person name="Powell A.J."/>
            <person name="Barry K."/>
            <person name="Miller A.N."/>
            <person name="Grigoriev I.V."/>
            <person name="Debuchy R."/>
            <person name="Gladieux P."/>
            <person name="Thoren M.H."/>
            <person name="Johannesson H."/>
        </authorList>
    </citation>
    <scope>NUCLEOTIDE SEQUENCE</scope>
    <source>
        <strain evidence="2">CBS 606.72</strain>
    </source>
</reference>
<name>A0AA39U2S9_9PEZI</name>
<comment type="caution">
    <text evidence="2">The sequence shown here is derived from an EMBL/GenBank/DDBJ whole genome shotgun (WGS) entry which is preliminary data.</text>
</comment>
<gene>
    <name evidence="2" type="ORF">B0T14DRAFT_324787</name>
</gene>
<proteinExistence type="predicted"/>
<evidence type="ECO:0000256" key="1">
    <source>
        <dbReference type="SAM" id="Phobius"/>
    </source>
</evidence>
<keyword evidence="3" id="KW-1185">Reference proteome</keyword>
<keyword evidence="1" id="KW-0472">Membrane</keyword>
<dbReference type="EMBL" id="JAULSU010000007">
    <property type="protein sequence ID" value="KAK0611283.1"/>
    <property type="molecule type" value="Genomic_DNA"/>
</dbReference>
<protein>
    <submittedName>
        <fullName evidence="2">Uncharacterized protein</fullName>
    </submittedName>
</protein>
<feature type="transmembrane region" description="Helical" evidence="1">
    <location>
        <begin position="119"/>
        <end position="140"/>
    </location>
</feature>
<feature type="transmembrane region" description="Helical" evidence="1">
    <location>
        <begin position="84"/>
        <end position="107"/>
    </location>
</feature>
<dbReference type="Proteomes" id="UP001175000">
    <property type="component" value="Unassembled WGS sequence"/>
</dbReference>
<evidence type="ECO:0000313" key="2">
    <source>
        <dbReference type="EMBL" id="KAK0611283.1"/>
    </source>
</evidence>
<evidence type="ECO:0000313" key="3">
    <source>
        <dbReference type="Proteomes" id="UP001175000"/>
    </source>
</evidence>
<organism evidence="2 3">
    <name type="scientific">Immersiella caudata</name>
    <dbReference type="NCBI Taxonomy" id="314043"/>
    <lineage>
        <taxon>Eukaryota</taxon>
        <taxon>Fungi</taxon>
        <taxon>Dikarya</taxon>
        <taxon>Ascomycota</taxon>
        <taxon>Pezizomycotina</taxon>
        <taxon>Sordariomycetes</taxon>
        <taxon>Sordariomycetidae</taxon>
        <taxon>Sordariales</taxon>
        <taxon>Lasiosphaeriaceae</taxon>
        <taxon>Immersiella</taxon>
    </lineage>
</organism>
<dbReference type="AlphaFoldDB" id="A0AA39U2S9"/>
<accession>A0AA39U2S9</accession>
<sequence>MIAWAQRLCFLPPARALGEVGFMSDPQLDMGGLKWLIWSCLRDHEMLGLKLRSTSEAVFSPTEKELCISGAFKPLYQDNRRSRCFFDSVLGLCWQYMGGIYGSPLYINDMQPPFLFKLILAKGSSFLGFTWAIWTLRSLLIRGGAQVWLRRPSRKPLRIELDIIGILVRSSLRGITIIPFYHNTWYHLKSPFAPFHRFAEVPGSHSSSHNSRRHALKPA</sequence>